<keyword evidence="2" id="KW-1185">Reference proteome</keyword>
<name>A0ACA9L101_9GLOM</name>
<evidence type="ECO:0000313" key="1">
    <source>
        <dbReference type="EMBL" id="CAG8502859.1"/>
    </source>
</evidence>
<dbReference type="EMBL" id="CAJVPU010002541">
    <property type="protein sequence ID" value="CAG8502859.1"/>
    <property type="molecule type" value="Genomic_DNA"/>
</dbReference>
<gene>
    <name evidence="1" type="ORF">DHETER_LOCUS3088</name>
</gene>
<accession>A0ACA9L101</accession>
<comment type="caution">
    <text evidence="1">The sequence shown here is derived from an EMBL/GenBank/DDBJ whole genome shotgun (WGS) entry which is preliminary data.</text>
</comment>
<protein>
    <submittedName>
        <fullName evidence="1">16829_t:CDS:1</fullName>
    </submittedName>
</protein>
<proteinExistence type="predicted"/>
<dbReference type="Proteomes" id="UP000789702">
    <property type="component" value="Unassembled WGS sequence"/>
</dbReference>
<organism evidence="1 2">
    <name type="scientific">Dentiscutata heterogama</name>
    <dbReference type="NCBI Taxonomy" id="1316150"/>
    <lineage>
        <taxon>Eukaryota</taxon>
        <taxon>Fungi</taxon>
        <taxon>Fungi incertae sedis</taxon>
        <taxon>Mucoromycota</taxon>
        <taxon>Glomeromycotina</taxon>
        <taxon>Glomeromycetes</taxon>
        <taxon>Diversisporales</taxon>
        <taxon>Gigasporaceae</taxon>
        <taxon>Dentiscutata</taxon>
    </lineage>
</organism>
<evidence type="ECO:0000313" key="2">
    <source>
        <dbReference type="Proteomes" id="UP000789702"/>
    </source>
</evidence>
<reference evidence="1" key="1">
    <citation type="submission" date="2021-06" db="EMBL/GenBank/DDBJ databases">
        <authorList>
            <person name="Kallberg Y."/>
            <person name="Tangrot J."/>
            <person name="Rosling A."/>
        </authorList>
    </citation>
    <scope>NUCLEOTIDE SEQUENCE</scope>
    <source>
        <strain evidence="1">IL203A</strain>
    </source>
</reference>
<sequence>MATTEPTAKMGILEIIIQFFQSFFANSKIEELKGEIKEKDLMIERLNHEIQKYNKFLTNLQKDYENCKQLLQMEKADKALFQKNLLKKIDIYEQQIIFFEKENIKLKDEASKYQLALGNATNFRFSDDDQNNLMHLKSDIENLQNMIEEYVTNLKNGIEINFENVNKLLLEYGSQTKIITHAPNRQLIKAVLQQHVLREILSYADTFHEGLELEIIQKADNLIELIKRFSHERVGADDITRVAPIKLRQQVYAILGYRGYANINEKKFGNKQHPFLPIFQRKLNDLMNKYRVLNDPKKRNVAEEKAEKLIQEAIRIFKFRFKVQEPIIEFEWINYGTKIMEGCVETRYEDFNDAIVDICSFPLIGRDLSNRAKRKIITLAKVIPTRTG</sequence>